<dbReference type="InterPro" id="IPR013830">
    <property type="entry name" value="SGNH_hydro"/>
</dbReference>
<protein>
    <submittedName>
        <fullName evidence="3">Lysophospholipase L1</fullName>
    </submittedName>
</protein>
<keyword evidence="1" id="KW-0732">Signal</keyword>
<evidence type="ECO:0000313" key="4">
    <source>
        <dbReference type="Proteomes" id="UP000184509"/>
    </source>
</evidence>
<evidence type="ECO:0000259" key="2">
    <source>
        <dbReference type="Pfam" id="PF13472"/>
    </source>
</evidence>
<dbReference type="CDD" id="cd00229">
    <property type="entry name" value="SGNH_hydrolase"/>
    <property type="match status" value="1"/>
</dbReference>
<dbReference type="OrthoDB" id="9777593at2"/>
<keyword evidence="4" id="KW-1185">Reference proteome</keyword>
<proteinExistence type="predicted"/>
<dbReference type="Pfam" id="PF13472">
    <property type="entry name" value="Lipase_GDSL_2"/>
    <property type="match status" value="1"/>
</dbReference>
<dbReference type="EMBL" id="FQTV01000005">
    <property type="protein sequence ID" value="SHF05909.1"/>
    <property type="molecule type" value="Genomic_DNA"/>
</dbReference>
<dbReference type="GO" id="GO:0004622">
    <property type="term" value="F:phosphatidylcholine lysophospholipase activity"/>
    <property type="evidence" value="ECO:0007669"/>
    <property type="project" value="TreeGrafter"/>
</dbReference>
<feature type="chain" id="PRO_5012431741" evidence="1">
    <location>
        <begin position="23"/>
        <end position="282"/>
    </location>
</feature>
<evidence type="ECO:0000313" key="3">
    <source>
        <dbReference type="EMBL" id="SHF05909.1"/>
    </source>
</evidence>
<evidence type="ECO:0000256" key="1">
    <source>
        <dbReference type="SAM" id="SignalP"/>
    </source>
</evidence>
<sequence>MKKYVITLLLVVQNLAPALVNAQNGQSVMGKVTIKENEKTLSTQWQGKKIAFLGDSMTDPGNNATSVWYWQYLKELLGTDYCVYAKSGYQWDGIYKMADKLYSEKADSIDAIFIWAGTNDYNHNTPLGKFFTETTQKTNFNGQTVTRKHREPIFCDSTFCGRINKVMSFLKTHYGNKQIVIMTPIHRAFATFSQKNVQPDENYANDLGLYIDSYIEVLKQASDYWAVPLIDLHSISGLYPLNDSNVPYFHDSKTDRLHPNALGHYRLAKTIQYQLLALPSTF</sequence>
<name>A0A1M4YJI5_9BACE</name>
<accession>A0A1M4YJI5</accession>
<organism evidence="3 4">
    <name type="scientific">Bacteroides luti</name>
    <dbReference type="NCBI Taxonomy" id="1297750"/>
    <lineage>
        <taxon>Bacteria</taxon>
        <taxon>Pseudomonadati</taxon>
        <taxon>Bacteroidota</taxon>
        <taxon>Bacteroidia</taxon>
        <taxon>Bacteroidales</taxon>
        <taxon>Bacteroidaceae</taxon>
        <taxon>Bacteroides</taxon>
    </lineage>
</organism>
<feature type="signal peptide" evidence="1">
    <location>
        <begin position="1"/>
        <end position="22"/>
    </location>
</feature>
<dbReference type="Proteomes" id="UP000184509">
    <property type="component" value="Unassembled WGS sequence"/>
</dbReference>
<dbReference type="STRING" id="1297750.SAMN05444405_1051"/>
<reference evidence="3 4" key="1">
    <citation type="submission" date="2016-11" db="EMBL/GenBank/DDBJ databases">
        <authorList>
            <person name="Jaros S."/>
            <person name="Januszkiewicz K."/>
            <person name="Wedrychowicz H."/>
        </authorList>
    </citation>
    <scope>NUCLEOTIDE SEQUENCE [LARGE SCALE GENOMIC DNA]</scope>
    <source>
        <strain evidence="3 4">DSM 26991</strain>
    </source>
</reference>
<dbReference type="AlphaFoldDB" id="A0A1M4YJI5"/>
<feature type="domain" description="SGNH hydrolase-type esterase" evidence="2">
    <location>
        <begin position="52"/>
        <end position="264"/>
    </location>
</feature>
<dbReference type="RefSeq" id="WP_083547613.1">
    <property type="nucleotide sequence ID" value="NZ_FQTV01000005.1"/>
</dbReference>
<dbReference type="InterPro" id="IPR051532">
    <property type="entry name" value="Ester_Hydrolysis_Enzymes"/>
</dbReference>
<dbReference type="PANTHER" id="PTHR30383:SF5">
    <property type="entry name" value="SGNH HYDROLASE-TYPE ESTERASE DOMAIN-CONTAINING PROTEIN"/>
    <property type="match status" value="1"/>
</dbReference>
<dbReference type="PANTHER" id="PTHR30383">
    <property type="entry name" value="THIOESTERASE 1/PROTEASE 1/LYSOPHOSPHOLIPASE L1"/>
    <property type="match status" value="1"/>
</dbReference>
<gene>
    <name evidence="3" type="ORF">SAMN05444405_1051</name>
</gene>
<dbReference type="SUPFAM" id="SSF52266">
    <property type="entry name" value="SGNH hydrolase"/>
    <property type="match status" value="1"/>
</dbReference>
<dbReference type="Gene3D" id="3.40.50.1110">
    <property type="entry name" value="SGNH hydrolase"/>
    <property type="match status" value="1"/>
</dbReference>
<dbReference type="InterPro" id="IPR036514">
    <property type="entry name" value="SGNH_hydro_sf"/>
</dbReference>